<comment type="caution">
    <text evidence="1">The sequence shown here is derived from an EMBL/GenBank/DDBJ whole genome shotgun (WGS) entry which is preliminary data.</text>
</comment>
<proteinExistence type="predicted"/>
<evidence type="ECO:0000313" key="2">
    <source>
        <dbReference type="Proteomes" id="UP000614811"/>
    </source>
</evidence>
<reference evidence="1" key="1">
    <citation type="journal article" date="2014" name="Int. J. Syst. Evol. Microbiol.">
        <title>Complete genome sequence of Corynebacterium casei LMG S-19264T (=DSM 44701T), isolated from a smear-ripened cheese.</title>
        <authorList>
            <consortium name="US DOE Joint Genome Institute (JGI-PGF)"/>
            <person name="Walter F."/>
            <person name="Albersmeier A."/>
            <person name="Kalinowski J."/>
            <person name="Ruckert C."/>
        </authorList>
    </citation>
    <scope>NUCLEOTIDE SEQUENCE</scope>
    <source>
        <strain evidence="1">KCTC 12711</strain>
    </source>
</reference>
<dbReference type="AlphaFoldDB" id="A0A918S1S3"/>
<protein>
    <submittedName>
        <fullName evidence="1">Uncharacterized protein</fullName>
    </submittedName>
</protein>
<organism evidence="1 2">
    <name type="scientific">Arenicella chitinivorans</name>
    <dbReference type="NCBI Taxonomy" id="1329800"/>
    <lineage>
        <taxon>Bacteria</taxon>
        <taxon>Pseudomonadati</taxon>
        <taxon>Pseudomonadota</taxon>
        <taxon>Gammaproteobacteria</taxon>
        <taxon>Arenicellales</taxon>
        <taxon>Arenicellaceae</taxon>
        <taxon>Arenicella</taxon>
    </lineage>
</organism>
<sequence length="131" mass="14082">MASATVLVALLGAWFDGLGQNPKTGVIDPSELTVCGLEVAHTYRTNFDVTLCVKNTATQADVTRLRYTIIAEQCDDSGACEQLAQATRDTLFAIQANTQTSKTQNLDFKPVDASVANLTWRATIDGVKATQ</sequence>
<dbReference type="Proteomes" id="UP000614811">
    <property type="component" value="Unassembled WGS sequence"/>
</dbReference>
<dbReference type="EMBL" id="BMXA01000008">
    <property type="protein sequence ID" value="GHA19625.1"/>
    <property type="molecule type" value="Genomic_DNA"/>
</dbReference>
<reference evidence="1" key="2">
    <citation type="submission" date="2020-09" db="EMBL/GenBank/DDBJ databases">
        <authorList>
            <person name="Sun Q."/>
            <person name="Kim S."/>
        </authorList>
    </citation>
    <scope>NUCLEOTIDE SEQUENCE</scope>
    <source>
        <strain evidence="1">KCTC 12711</strain>
    </source>
</reference>
<accession>A0A918S1S3</accession>
<keyword evidence="2" id="KW-1185">Reference proteome</keyword>
<name>A0A918S1S3_9GAMM</name>
<evidence type="ECO:0000313" key="1">
    <source>
        <dbReference type="EMBL" id="GHA19625.1"/>
    </source>
</evidence>
<gene>
    <name evidence="1" type="ORF">GCM10008090_31650</name>
</gene>